<name>A0A5Y2RY39_SALER</name>
<gene>
    <name evidence="1" type="ORF">FNN84_05700</name>
</gene>
<sequence>MRYYILLLLLFFSIDVSGEEVCEKEPEYLEYYHLKQELENSHTSNEKIYHILKQQIKILETCYEKPREDLYDFRNKMYSYKIKGNKIKASNIYDCDSISSNNLCLKKGRVDWDWTDRIYPRSSSTLRRPIPDKNNIEFPFRVDGYELATITLTYIDNLGNKINRPIKYKKNNNYVYASVNVSEVYDKKIVIDNQFSNSWLIVIYKNTNEKYLKAVWYYAE</sequence>
<dbReference type="AlphaFoldDB" id="A0A5Y2RY39"/>
<reference evidence="1" key="1">
    <citation type="submission" date="2019-07" db="EMBL/GenBank/DDBJ databases">
        <authorList>
            <person name="Ashton P.M."/>
            <person name="Dallman T."/>
            <person name="Nair S."/>
            <person name="De Pinna E."/>
            <person name="Peters T."/>
            <person name="Grant K."/>
        </authorList>
    </citation>
    <scope>NUCLEOTIDE SEQUENCE [LARGE SCALE GENOMIC DNA]</scope>
    <source>
        <strain evidence="1">107213</strain>
    </source>
</reference>
<dbReference type="Proteomes" id="UP000839746">
    <property type="component" value="Unassembled WGS sequence"/>
</dbReference>
<evidence type="ECO:0000313" key="1">
    <source>
        <dbReference type="EMBL" id="ECF6050698.1"/>
    </source>
</evidence>
<dbReference type="EMBL" id="AAILSQ010000004">
    <property type="protein sequence ID" value="ECF6050698.1"/>
    <property type="molecule type" value="Genomic_DNA"/>
</dbReference>
<proteinExistence type="predicted"/>
<organism evidence="1">
    <name type="scientific">Salmonella enterica subsp. salamae</name>
    <dbReference type="NCBI Taxonomy" id="59202"/>
    <lineage>
        <taxon>Bacteria</taxon>
        <taxon>Pseudomonadati</taxon>
        <taxon>Pseudomonadota</taxon>
        <taxon>Gammaproteobacteria</taxon>
        <taxon>Enterobacterales</taxon>
        <taxon>Enterobacteriaceae</taxon>
        <taxon>Salmonella</taxon>
    </lineage>
</organism>
<protein>
    <submittedName>
        <fullName evidence="1">Uncharacterized protein</fullName>
    </submittedName>
</protein>
<accession>A0A5Y2RY39</accession>
<comment type="caution">
    <text evidence="1">The sequence shown here is derived from an EMBL/GenBank/DDBJ whole genome shotgun (WGS) entry which is preliminary data.</text>
</comment>